<organism evidence="15">
    <name type="scientific">Dunaliella tertiolecta</name>
    <name type="common">Green alga</name>
    <dbReference type="NCBI Taxonomy" id="3047"/>
    <lineage>
        <taxon>Eukaryota</taxon>
        <taxon>Viridiplantae</taxon>
        <taxon>Chlorophyta</taxon>
        <taxon>core chlorophytes</taxon>
        <taxon>Chlorophyceae</taxon>
        <taxon>CS clade</taxon>
        <taxon>Chlamydomonadales</taxon>
        <taxon>Dunaliellaceae</taxon>
        <taxon>Dunaliella</taxon>
    </lineage>
</organism>
<dbReference type="GO" id="GO:0016020">
    <property type="term" value="C:membrane"/>
    <property type="evidence" value="ECO:0007669"/>
    <property type="project" value="UniProtKB-SubCell"/>
</dbReference>
<evidence type="ECO:0000259" key="13">
    <source>
        <dbReference type="Pfam" id="PF02225"/>
    </source>
</evidence>
<comment type="subcellular location">
    <subcellularLocation>
        <location evidence="9">Endomembrane system</location>
        <topology evidence="9">Single-pass membrane protein</topology>
    </subcellularLocation>
    <subcellularLocation>
        <location evidence="1">Membrane</location>
        <topology evidence="1">Single-pass type I membrane protein</topology>
    </subcellularLocation>
</comment>
<gene>
    <name evidence="15" type="ORF">DTER00134_LOCUS307</name>
</gene>
<reference evidence="15" key="1">
    <citation type="submission" date="2021-01" db="EMBL/GenBank/DDBJ databases">
        <authorList>
            <person name="Corre E."/>
            <person name="Pelletier E."/>
            <person name="Niang G."/>
            <person name="Scheremetjew M."/>
            <person name="Finn R."/>
            <person name="Kale V."/>
            <person name="Holt S."/>
            <person name="Cochrane G."/>
            <person name="Meng A."/>
            <person name="Brown T."/>
            <person name="Cohen L."/>
        </authorList>
    </citation>
    <scope>NUCLEOTIDE SEQUENCE</scope>
    <source>
        <strain evidence="15">CCMP1320</strain>
    </source>
</reference>
<feature type="domain" description="Vacuolar sorting receptor thioredoxin-like" evidence="14">
    <location>
        <begin position="212"/>
        <end position="430"/>
    </location>
</feature>
<dbReference type="GO" id="GO:0005509">
    <property type="term" value="F:calcium ion binding"/>
    <property type="evidence" value="ECO:0007669"/>
    <property type="project" value="InterPro"/>
</dbReference>
<evidence type="ECO:0000313" key="15">
    <source>
        <dbReference type="EMBL" id="CAE0485268.1"/>
    </source>
</evidence>
<evidence type="ECO:0000256" key="2">
    <source>
        <dbReference type="ARBA" id="ARBA00022692"/>
    </source>
</evidence>
<dbReference type="PANTHER" id="PTHR22702:SF1">
    <property type="entry name" value="PROTEASE-ASSOCIATED DOMAIN-CONTAINING PROTEIN 1"/>
    <property type="match status" value="1"/>
</dbReference>
<keyword evidence="3 12" id="KW-0732">Signal</keyword>
<keyword evidence="4" id="KW-0677">Repeat</keyword>
<evidence type="ECO:0008006" key="16">
    <source>
        <dbReference type="Google" id="ProtNLM"/>
    </source>
</evidence>
<evidence type="ECO:0000256" key="5">
    <source>
        <dbReference type="ARBA" id="ARBA00022989"/>
    </source>
</evidence>
<evidence type="ECO:0000256" key="3">
    <source>
        <dbReference type="ARBA" id="ARBA00022729"/>
    </source>
</evidence>
<name>A0A7S3VGP6_DUNTE</name>
<proteinExistence type="predicted"/>
<feature type="domain" description="PA" evidence="13">
    <location>
        <begin position="89"/>
        <end position="186"/>
    </location>
</feature>
<dbReference type="Gene3D" id="2.10.25.10">
    <property type="entry name" value="Laminin"/>
    <property type="match status" value="1"/>
</dbReference>
<dbReference type="PANTHER" id="PTHR22702">
    <property type="entry name" value="PROTEASE-ASSOCIATED DOMAIN-CONTAINING PROTEIN"/>
    <property type="match status" value="1"/>
</dbReference>
<protein>
    <recommendedName>
        <fullName evidence="16">PA domain-containing protein</fullName>
    </recommendedName>
</protein>
<feature type="chain" id="PRO_5030806595" description="PA domain-containing protein" evidence="12">
    <location>
        <begin position="21"/>
        <end position="814"/>
    </location>
</feature>
<feature type="compositionally biased region" description="Polar residues" evidence="10">
    <location>
        <begin position="762"/>
        <end position="771"/>
    </location>
</feature>
<dbReference type="InterPro" id="IPR056858">
    <property type="entry name" value="VSR_TRX"/>
</dbReference>
<evidence type="ECO:0000256" key="12">
    <source>
        <dbReference type="SAM" id="SignalP"/>
    </source>
</evidence>
<evidence type="ECO:0000256" key="7">
    <source>
        <dbReference type="ARBA" id="ARBA00023157"/>
    </source>
</evidence>
<evidence type="ECO:0000259" key="14">
    <source>
        <dbReference type="Pfam" id="PF25011"/>
    </source>
</evidence>
<keyword evidence="2 11" id="KW-0812">Transmembrane</keyword>
<evidence type="ECO:0000256" key="10">
    <source>
        <dbReference type="SAM" id="MobiDB-lite"/>
    </source>
</evidence>
<dbReference type="InterPro" id="IPR018097">
    <property type="entry name" value="EGF_Ca-bd_CS"/>
</dbReference>
<evidence type="ECO:0000256" key="4">
    <source>
        <dbReference type="ARBA" id="ARBA00022737"/>
    </source>
</evidence>
<evidence type="ECO:0000256" key="11">
    <source>
        <dbReference type="SAM" id="Phobius"/>
    </source>
</evidence>
<dbReference type="InterPro" id="IPR003137">
    <property type="entry name" value="PA_domain"/>
</dbReference>
<keyword evidence="5 11" id="KW-1133">Transmembrane helix</keyword>
<evidence type="ECO:0000256" key="6">
    <source>
        <dbReference type="ARBA" id="ARBA00023136"/>
    </source>
</evidence>
<accession>A0A7S3VGP6</accession>
<dbReference type="Pfam" id="PF02225">
    <property type="entry name" value="PA"/>
    <property type="match status" value="1"/>
</dbReference>
<evidence type="ECO:0000256" key="8">
    <source>
        <dbReference type="ARBA" id="ARBA00023180"/>
    </source>
</evidence>
<sequence>MWPILPSLPIFISLFQYAQSSSFSRQEQAVEIVFPSGTSGKMDMAMADFGRPKYGGFLIGKLVYPTEDRDARPASQPDVRCTGGVPCQYGCSDLREASPPFTVPKVPGQFSIMLLDRGPADADPPCWLISKAYNAQLAGADAVLIANDRDGAMVTAVVPEEEDTLKLLDRLTISAALISKSDGDRLKSLYKSNEHVSVKISWSNIIPQSSKVHMELWTNSNDECGTLCDEQRDFIHSMKPVAIALQQAGVLEFEPHYLLWTCPPGFEDSTECKTSCILGGQYCAPDPDGSLAEGYSGKDVLDFNIRQLCFARVSAKAGQPWLWWGYAESLFNDCSTKQGRFTPACAREAFDTHGGPQLMSGKGLSEWEDCIQEVEYPDKMTKASPILDEELEAQHGRDGEPGIAVLPTIRINHVQYRGTLEHTSVTRALCAAFPVNSEPSVCKESWVSEDECEVDGPGYAQCRVGDPVTNGRTRCINTFSGYKCDCGQGWVSAVNPETGEEVCEDLNECLATSIPMKDPKCSCPRCACINLPGSFQCTGELEDKCTPKNDFNGCWRAKMEDGKVHHGCKDAIISYKNRASKGLLSPNETWATCACPACFSPIKNTGSSERACKPNCPMANCSPQLGLCMPEPVPSSSGSNAASGGGSSWGGTALAVLLSASLTCLVLYGIYSRYLHHRMHSEMRDMSQYMPLGDETVERRQGGRPDFGGGSDPETGGGDRHPSSSYTAPMLPLSANGPDKEVAGNASNSTLPAAGGAASAQIPLTSVSSQGKPEAGQQQKEKRRQEHVVPALDEDEAHAKQPLVFDGDSSQGPL</sequence>
<dbReference type="AlphaFoldDB" id="A0A7S3VGP6"/>
<dbReference type="Pfam" id="PF25011">
    <property type="entry name" value="VSR_TRX"/>
    <property type="match status" value="1"/>
</dbReference>
<keyword evidence="6 11" id="KW-0472">Membrane</keyword>
<feature type="signal peptide" evidence="12">
    <location>
        <begin position="1"/>
        <end position="20"/>
    </location>
</feature>
<keyword evidence="8" id="KW-0325">Glycoprotein</keyword>
<evidence type="ECO:0000256" key="9">
    <source>
        <dbReference type="ARBA" id="ARBA00037847"/>
    </source>
</evidence>
<dbReference type="Gene3D" id="3.50.30.30">
    <property type="match status" value="1"/>
</dbReference>
<keyword evidence="7" id="KW-1015">Disulfide bond</keyword>
<feature type="region of interest" description="Disordered" evidence="10">
    <location>
        <begin position="697"/>
        <end position="814"/>
    </location>
</feature>
<evidence type="ECO:0000256" key="1">
    <source>
        <dbReference type="ARBA" id="ARBA00004479"/>
    </source>
</evidence>
<dbReference type="PROSITE" id="PS01187">
    <property type="entry name" value="EGF_CA"/>
    <property type="match status" value="1"/>
</dbReference>
<dbReference type="EMBL" id="HBIP01000749">
    <property type="protein sequence ID" value="CAE0485268.1"/>
    <property type="molecule type" value="Transcribed_RNA"/>
</dbReference>
<feature type="transmembrane region" description="Helical" evidence="11">
    <location>
        <begin position="649"/>
        <end position="671"/>
    </location>
</feature>
<dbReference type="GO" id="GO:0012505">
    <property type="term" value="C:endomembrane system"/>
    <property type="evidence" value="ECO:0007669"/>
    <property type="project" value="UniProtKB-SubCell"/>
</dbReference>